<dbReference type="KEGG" id="ehx:EMIHUDRAFT_245299"/>
<reference evidence="2" key="1">
    <citation type="journal article" date="2013" name="Nature">
        <title>Pan genome of the phytoplankton Emiliania underpins its global distribution.</title>
        <authorList>
            <person name="Read B.A."/>
            <person name="Kegel J."/>
            <person name="Klute M.J."/>
            <person name="Kuo A."/>
            <person name="Lefebvre S.C."/>
            <person name="Maumus F."/>
            <person name="Mayer C."/>
            <person name="Miller J."/>
            <person name="Monier A."/>
            <person name="Salamov A."/>
            <person name="Young J."/>
            <person name="Aguilar M."/>
            <person name="Claverie J.M."/>
            <person name="Frickenhaus S."/>
            <person name="Gonzalez K."/>
            <person name="Herman E.K."/>
            <person name="Lin Y.C."/>
            <person name="Napier J."/>
            <person name="Ogata H."/>
            <person name="Sarno A.F."/>
            <person name="Shmutz J."/>
            <person name="Schroeder D."/>
            <person name="de Vargas C."/>
            <person name="Verret F."/>
            <person name="von Dassow P."/>
            <person name="Valentin K."/>
            <person name="Van de Peer Y."/>
            <person name="Wheeler G."/>
            <person name="Dacks J.B."/>
            <person name="Delwiche C.F."/>
            <person name="Dyhrman S.T."/>
            <person name="Glockner G."/>
            <person name="John U."/>
            <person name="Richards T."/>
            <person name="Worden A.Z."/>
            <person name="Zhang X."/>
            <person name="Grigoriev I.V."/>
            <person name="Allen A.E."/>
            <person name="Bidle K."/>
            <person name="Borodovsky M."/>
            <person name="Bowler C."/>
            <person name="Brownlee C."/>
            <person name="Cock J.M."/>
            <person name="Elias M."/>
            <person name="Gladyshev V.N."/>
            <person name="Groth M."/>
            <person name="Guda C."/>
            <person name="Hadaegh A."/>
            <person name="Iglesias-Rodriguez M.D."/>
            <person name="Jenkins J."/>
            <person name="Jones B.M."/>
            <person name="Lawson T."/>
            <person name="Leese F."/>
            <person name="Lindquist E."/>
            <person name="Lobanov A."/>
            <person name="Lomsadze A."/>
            <person name="Malik S.B."/>
            <person name="Marsh M.E."/>
            <person name="Mackinder L."/>
            <person name="Mock T."/>
            <person name="Mueller-Roeber B."/>
            <person name="Pagarete A."/>
            <person name="Parker M."/>
            <person name="Probert I."/>
            <person name="Quesneville H."/>
            <person name="Raines C."/>
            <person name="Rensing S.A."/>
            <person name="Riano-Pachon D.M."/>
            <person name="Richier S."/>
            <person name="Rokitta S."/>
            <person name="Shiraiwa Y."/>
            <person name="Soanes D.M."/>
            <person name="van der Giezen M."/>
            <person name="Wahlund T.M."/>
            <person name="Williams B."/>
            <person name="Wilson W."/>
            <person name="Wolfe G."/>
            <person name="Wurch L.L."/>
        </authorList>
    </citation>
    <scope>NUCLEOTIDE SEQUENCE</scope>
</reference>
<protein>
    <submittedName>
        <fullName evidence="1">Uncharacterized protein</fullName>
    </submittedName>
</protein>
<dbReference type="RefSeq" id="XP_005768561.1">
    <property type="nucleotide sequence ID" value="XM_005768504.1"/>
</dbReference>
<accession>A0A0D3IXZ7</accession>
<dbReference type="EnsemblProtists" id="EOD16132">
    <property type="protein sequence ID" value="EOD16132"/>
    <property type="gene ID" value="EMIHUDRAFT_245299"/>
</dbReference>
<dbReference type="Proteomes" id="UP000013827">
    <property type="component" value="Unassembled WGS sequence"/>
</dbReference>
<dbReference type="HOGENOM" id="CLU_089803_0_0_1"/>
<reference evidence="1" key="2">
    <citation type="submission" date="2024-10" db="UniProtKB">
        <authorList>
            <consortium name="EnsemblProtists"/>
        </authorList>
    </citation>
    <scope>IDENTIFICATION</scope>
</reference>
<name>A0A0D3IXZ7_EMIH1</name>
<sequence>MEAYLEQVSDQVLSSEAGLLRLYAVKARADAAASRRRHLPLHRRGLTGVRYAMRPTSVKELSASRRKRDELHAMVQAMRRLVVATPSRILVFFELEPLLRRDGGMITDLLSLLEKRNRLREEEARAIFVRLAAHELGVALRNIKPEGVQVLEEVLQHQFCGAALQEAVPCTRDDSLKDSDYDKALAALDSDGD</sequence>
<dbReference type="GeneID" id="17262281"/>
<evidence type="ECO:0000313" key="2">
    <source>
        <dbReference type="Proteomes" id="UP000013827"/>
    </source>
</evidence>
<dbReference type="PaxDb" id="2903-EOD16132"/>
<proteinExistence type="predicted"/>
<dbReference type="AlphaFoldDB" id="A0A0D3IXZ7"/>
<keyword evidence="2" id="KW-1185">Reference proteome</keyword>
<organism evidence="1 2">
    <name type="scientific">Emiliania huxleyi (strain CCMP1516)</name>
    <dbReference type="NCBI Taxonomy" id="280463"/>
    <lineage>
        <taxon>Eukaryota</taxon>
        <taxon>Haptista</taxon>
        <taxon>Haptophyta</taxon>
        <taxon>Prymnesiophyceae</taxon>
        <taxon>Isochrysidales</taxon>
        <taxon>Noelaerhabdaceae</taxon>
        <taxon>Emiliania</taxon>
    </lineage>
</organism>
<evidence type="ECO:0000313" key="1">
    <source>
        <dbReference type="EnsemblProtists" id="EOD16132"/>
    </source>
</evidence>